<reference evidence="2 3" key="1">
    <citation type="submission" date="2018-05" db="EMBL/GenBank/DDBJ databases">
        <title>Genome sequences of two Antarctic strains of Pseudomonas prosekii: insights into adaptation to extreme conditions.</title>
        <authorList>
            <person name="Snopkova K."/>
            <person name="Dufkova K."/>
            <person name="Cejkova D."/>
            <person name="Sedlacek I."/>
            <person name="Smajs D."/>
        </authorList>
    </citation>
    <scope>NUCLEOTIDE SEQUENCE [LARGE SCALE GENOMIC DNA]</scope>
    <source>
        <strain evidence="2 3">P2673</strain>
    </source>
</reference>
<dbReference type="EMBL" id="QFAW01000001">
    <property type="protein sequence ID" value="PWE47912.1"/>
    <property type="molecule type" value="Genomic_DNA"/>
</dbReference>
<feature type="transmembrane region" description="Helical" evidence="1">
    <location>
        <begin position="54"/>
        <end position="77"/>
    </location>
</feature>
<feature type="transmembrane region" description="Helical" evidence="1">
    <location>
        <begin position="12"/>
        <end position="33"/>
    </location>
</feature>
<evidence type="ECO:0000313" key="2">
    <source>
        <dbReference type="EMBL" id="PWE47912.1"/>
    </source>
</evidence>
<feature type="transmembrane region" description="Helical" evidence="1">
    <location>
        <begin position="97"/>
        <end position="124"/>
    </location>
</feature>
<accession>A0A2U2DEW6</accession>
<evidence type="ECO:0000256" key="1">
    <source>
        <dbReference type="SAM" id="Phobius"/>
    </source>
</evidence>
<name>A0A2U2DEW6_9PSED</name>
<comment type="caution">
    <text evidence="2">The sequence shown here is derived from an EMBL/GenBank/DDBJ whole genome shotgun (WGS) entry which is preliminary data.</text>
</comment>
<protein>
    <submittedName>
        <fullName evidence="2">Uncharacterized protein</fullName>
    </submittedName>
</protein>
<proteinExistence type="predicted"/>
<evidence type="ECO:0000313" key="3">
    <source>
        <dbReference type="Proteomes" id="UP000245056"/>
    </source>
</evidence>
<dbReference type="AlphaFoldDB" id="A0A2U2DEW6"/>
<keyword evidence="1" id="KW-0472">Membrane</keyword>
<gene>
    <name evidence="2" type="ORF">C9I49_00545</name>
</gene>
<sequence>MRTEAETTIFLIGGGVFFLLGFFMLVVQLYLSYFKMSEILRSLARSRAVLSRRFIVGGDPFTRFFILVSIAPLLMFPRRAIKLGELDQEDYLEFSPRLLRIIKCFYCLAHVGAAVLIALCYLSLKRIR</sequence>
<dbReference type="Proteomes" id="UP000245056">
    <property type="component" value="Unassembled WGS sequence"/>
</dbReference>
<keyword evidence="1" id="KW-0812">Transmembrane</keyword>
<organism evidence="2 3">
    <name type="scientific">Pseudomonas prosekii</name>
    <dbReference type="NCBI Taxonomy" id="1148509"/>
    <lineage>
        <taxon>Bacteria</taxon>
        <taxon>Pseudomonadati</taxon>
        <taxon>Pseudomonadota</taxon>
        <taxon>Gammaproteobacteria</taxon>
        <taxon>Pseudomonadales</taxon>
        <taxon>Pseudomonadaceae</taxon>
        <taxon>Pseudomonas</taxon>
    </lineage>
</organism>
<keyword evidence="1" id="KW-1133">Transmembrane helix</keyword>